<keyword evidence="6" id="KW-0145">Chemotaxis</keyword>
<dbReference type="Gene3D" id="1.10.287.1700">
    <property type="match status" value="1"/>
</dbReference>
<dbReference type="GO" id="GO:0005886">
    <property type="term" value="C:plasma membrane"/>
    <property type="evidence" value="ECO:0007669"/>
    <property type="project" value="UniProtKB-SubCell"/>
</dbReference>
<keyword evidence="4" id="KW-0813">Transport</keyword>
<keyword evidence="9" id="KW-0472">Membrane</keyword>
<comment type="caution">
    <text evidence="11">The sequence shown here is derived from an EMBL/GenBank/DDBJ whole genome shotgun (WGS) entry which is preliminary data.</text>
</comment>
<evidence type="ECO:0000313" key="11">
    <source>
        <dbReference type="EMBL" id="GAL06908.1"/>
    </source>
</evidence>
<keyword evidence="11" id="KW-0966">Cell projection</keyword>
<accession>A0A090QX98</accession>
<dbReference type="GO" id="GO:0009288">
    <property type="term" value="C:bacterial-type flagellum"/>
    <property type="evidence" value="ECO:0007669"/>
    <property type="project" value="InterPro"/>
</dbReference>
<evidence type="ECO:0000256" key="1">
    <source>
        <dbReference type="ARBA" id="ARBA00004413"/>
    </source>
</evidence>
<gene>
    <name evidence="11" type="ORF">JCM19237_3974</name>
</gene>
<keyword evidence="7" id="KW-1005">Bacterial flagellum biogenesis</keyword>
<keyword evidence="5" id="KW-1003">Cell membrane</keyword>
<evidence type="ECO:0000313" key="12">
    <source>
        <dbReference type="Proteomes" id="UP000029227"/>
    </source>
</evidence>
<comment type="subcellular location">
    <subcellularLocation>
        <location evidence="1">Cell membrane</location>
        <topology evidence="1">Peripheral membrane protein</topology>
        <orientation evidence="1">Cytoplasmic side</orientation>
    </subcellularLocation>
</comment>
<evidence type="ECO:0000256" key="5">
    <source>
        <dbReference type="ARBA" id="ARBA00022475"/>
    </source>
</evidence>
<evidence type="ECO:0000256" key="10">
    <source>
        <dbReference type="ARBA" id="ARBA00023225"/>
    </source>
</evidence>
<dbReference type="Pfam" id="PF02050">
    <property type="entry name" value="FliJ"/>
    <property type="match status" value="1"/>
</dbReference>
<keyword evidence="11" id="KW-0969">Cilium</keyword>
<dbReference type="PANTHER" id="PTHR38786">
    <property type="entry name" value="FLAGELLAR FLIJ PROTEIN"/>
    <property type="match status" value="1"/>
</dbReference>
<evidence type="ECO:0000256" key="7">
    <source>
        <dbReference type="ARBA" id="ARBA00022795"/>
    </source>
</evidence>
<dbReference type="STRING" id="754436.JCM19237_3974"/>
<dbReference type="NCBIfam" id="TIGR02473">
    <property type="entry name" value="flagell_FliJ"/>
    <property type="match status" value="1"/>
</dbReference>
<keyword evidence="10" id="KW-1006">Bacterial flagellum protein export</keyword>
<dbReference type="GO" id="GO:0044781">
    <property type="term" value="P:bacterial-type flagellum organization"/>
    <property type="evidence" value="ECO:0007669"/>
    <property type="project" value="UniProtKB-KW"/>
</dbReference>
<name>A0A090QX98_9GAMM</name>
<evidence type="ECO:0000256" key="6">
    <source>
        <dbReference type="ARBA" id="ARBA00022500"/>
    </source>
</evidence>
<dbReference type="InterPro" id="IPR053716">
    <property type="entry name" value="Flag_assembly_chemotaxis_eff"/>
</dbReference>
<dbReference type="Proteomes" id="UP000029227">
    <property type="component" value="Unassembled WGS sequence"/>
</dbReference>
<evidence type="ECO:0000256" key="8">
    <source>
        <dbReference type="ARBA" id="ARBA00022927"/>
    </source>
</evidence>
<dbReference type="GO" id="GO:0071973">
    <property type="term" value="P:bacterial-type flagellum-dependent cell motility"/>
    <property type="evidence" value="ECO:0007669"/>
    <property type="project" value="InterPro"/>
</dbReference>
<dbReference type="InterPro" id="IPR052570">
    <property type="entry name" value="FliJ"/>
</dbReference>
<dbReference type="InterPro" id="IPR012823">
    <property type="entry name" value="Flagell_FliJ"/>
</dbReference>
<comment type="similarity">
    <text evidence="2">Belongs to the FliJ family.</text>
</comment>
<dbReference type="AlphaFoldDB" id="A0A090QX98"/>
<reference evidence="11 12" key="1">
    <citation type="journal article" date="2014" name="Genome Announc.">
        <title>Draft Genome Sequences of Two Vibrionaceae Species, Vibrio ponticus C121 and Photobacterium aphoticum C119, Isolated as Coral Reef Microbiota.</title>
        <authorList>
            <person name="Al-saari N."/>
            <person name="Meirelles P.M."/>
            <person name="Mino S."/>
            <person name="Suda W."/>
            <person name="Oshima K."/>
            <person name="Hattori M."/>
            <person name="Ohkuma M."/>
            <person name="Thompson F.L."/>
            <person name="Gomez-Gil B."/>
            <person name="Sawabe T."/>
            <person name="Sawabe T."/>
        </authorList>
    </citation>
    <scope>NUCLEOTIDE SEQUENCE [LARGE SCALE GENOMIC DNA]</scope>
    <source>
        <strain evidence="11 12">JCM 19237</strain>
    </source>
</reference>
<organism evidence="11 12">
    <name type="scientific">Photobacterium aphoticum</name>
    <dbReference type="NCBI Taxonomy" id="754436"/>
    <lineage>
        <taxon>Bacteria</taxon>
        <taxon>Pseudomonadati</taxon>
        <taxon>Pseudomonadota</taxon>
        <taxon>Gammaproteobacteria</taxon>
        <taxon>Vibrionales</taxon>
        <taxon>Vibrionaceae</taxon>
        <taxon>Photobacterium</taxon>
    </lineage>
</organism>
<protein>
    <recommendedName>
        <fullName evidence="3">Flagellar FliJ protein</fullName>
    </recommendedName>
</protein>
<sequence>MSNQALALILERAKDDEDKASLALNQARVERENYYIQLQQIEQYRLDYCRQLSERGQQGLTASSYGHLQKFLNQLDETLTKQKQAASQFDFQVEQCSEHWHEMRKNAAPLSGCWRKSRPNGSNFSIAKNKK</sequence>
<dbReference type="PANTHER" id="PTHR38786:SF1">
    <property type="entry name" value="FLAGELLAR FLIJ PROTEIN"/>
    <property type="match status" value="1"/>
</dbReference>
<keyword evidence="11" id="KW-0282">Flagellum</keyword>
<dbReference type="eggNOG" id="COG2882">
    <property type="taxonomic scope" value="Bacteria"/>
</dbReference>
<evidence type="ECO:0000256" key="4">
    <source>
        <dbReference type="ARBA" id="ARBA00022448"/>
    </source>
</evidence>
<dbReference type="GO" id="GO:0006935">
    <property type="term" value="P:chemotaxis"/>
    <property type="evidence" value="ECO:0007669"/>
    <property type="project" value="UniProtKB-KW"/>
</dbReference>
<evidence type="ECO:0000256" key="9">
    <source>
        <dbReference type="ARBA" id="ARBA00023136"/>
    </source>
</evidence>
<evidence type="ECO:0000256" key="3">
    <source>
        <dbReference type="ARBA" id="ARBA00020392"/>
    </source>
</evidence>
<dbReference type="GO" id="GO:0015031">
    <property type="term" value="P:protein transport"/>
    <property type="evidence" value="ECO:0007669"/>
    <property type="project" value="UniProtKB-KW"/>
</dbReference>
<dbReference type="EMBL" id="BBMN01000013">
    <property type="protein sequence ID" value="GAL06908.1"/>
    <property type="molecule type" value="Genomic_DNA"/>
</dbReference>
<proteinExistence type="inferred from homology"/>
<evidence type="ECO:0000256" key="2">
    <source>
        <dbReference type="ARBA" id="ARBA00010004"/>
    </source>
</evidence>
<keyword evidence="8" id="KW-0653">Protein transport</keyword>